<dbReference type="EMBL" id="CP043315">
    <property type="protein sequence ID" value="QEK37882.1"/>
    <property type="molecule type" value="Genomic_DNA"/>
</dbReference>
<dbReference type="KEGG" id="cip:FZC35_00585"/>
<keyword evidence="1" id="KW-0472">Membrane</keyword>
<dbReference type="OrthoDB" id="9800498at2"/>
<gene>
    <name evidence="2" type="ORF">FZC35_00585</name>
</gene>
<accession>A0A5C0UF40</accession>
<reference evidence="2 3" key="1">
    <citation type="submission" date="2019-08" db="EMBL/GenBank/DDBJ databases">
        <title>Highly reduced genomes of protist endosymbionts show evolutionary convergence.</title>
        <authorList>
            <person name="George E."/>
            <person name="Husnik F."/>
            <person name="Tashyreva D."/>
            <person name="Prokopchuk G."/>
            <person name="Horak A."/>
            <person name="Kwong W.K."/>
            <person name="Lukes J."/>
            <person name="Keeling P.J."/>
        </authorList>
    </citation>
    <scope>NUCLEOTIDE SEQUENCE [LARGE SCALE GENOMIC DNA]</scope>
    <source>
        <strain evidence="2">1605</strain>
    </source>
</reference>
<name>A0A5C0UF40_9PROT</name>
<feature type="transmembrane region" description="Helical" evidence="1">
    <location>
        <begin position="36"/>
        <end position="59"/>
    </location>
</feature>
<evidence type="ECO:0000313" key="2">
    <source>
        <dbReference type="EMBL" id="QEK37882.1"/>
    </source>
</evidence>
<dbReference type="Proteomes" id="UP000325155">
    <property type="component" value="Chromosome"/>
</dbReference>
<keyword evidence="1" id="KW-1133">Transmembrane helix</keyword>
<evidence type="ECO:0000313" key="3">
    <source>
        <dbReference type="Proteomes" id="UP000325155"/>
    </source>
</evidence>
<keyword evidence="1" id="KW-0812">Transmembrane</keyword>
<organism evidence="2 3">
    <name type="scientific">Candidatus Cytomitobacter indipagum</name>
    <dbReference type="NCBI Taxonomy" id="2601575"/>
    <lineage>
        <taxon>Bacteria</taxon>
        <taxon>Pseudomonadati</taxon>
        <taxon>Pseudomonadota</taxon>
        <taxon>Alphaproteobacteria</taxon>
        <taxon>Holosporales</taxon>
        <taxon>Holosporaceae</taxon>
        <taxon>Candidatus Cytomitobacter</taxon>
    </lineage>
</organism>
<keyword evidence="3" id="KW-1185">Reference proteome</keyword>
<dbReference type="AlphaFoldDB" id="A0A5C0UF40"/>
<evidence type="ECO:0000256" key="1">
    <source>
        <dbReference type="SAM" id="Phobius"/>
    </source>
</evidence>
<sequence>MYVVLINLAYITDLIYSTHINNLVTYMKIVKKIKNILCVCLIILEISYTILLSIAKSYFSFVKIIINHSQIETMLKFNAIHLSNASQSALAIWITLTPGTIAFIENNEIIVHSACGNTSDEINIMIDQLNNWVSKIHKLTN</sequence>
<protein>
    <submittedName>
        <fullName evidence="2">Uncharacterized protein</fullName>
    </submittedName>
</protein>
<proteinExistence type="predicted"/>